<evidence type="ECO:0000259" key="2">
    <source>
        <dbReference type="Pfam" id="PF23717"/>
    </source>
</evidence>
<dbReference type="OrthoDB" id="4764597at2"/>
<feature type="domain" description="DUF7159" evidence="2">
    <location>
        <begin position="1"/>
        <end position="76"/>
    </location>
</feature>
<gene>
    <name evidence="3" type="ORF">MSHI_31640</name>
</gene>
<proteinExistence type="predicted"/>
<organism evidence="3 4">
    <name type="scientific">Mycobacterium shinjukuense</name>
    <dbReference type="NCBI Taxonomy" id="398694"/>
    <lineage>
        <taxon>Bacteria</taxon>
        <taxon>Bacillati</taxon>
        <taxon>Actinomycetota</taxon>
        <taxon>Actinomycetes</taxon>
        <taxon>Mycobacteriales</taxon>
        <taxon>Mycobacteriaceae</taxon>
        <taxon>Mycobacterium</taxon>
    </lineage>
</organism>
<feature type="region of interest" description="Disordered" evidence="1">
    <location>
        <begin position="68"/>
        <end position="100"/>
    </location>
</feature>
<evidence type="ECO:0000313" key="4">
    <source>
        <dbReference type="Proteomes" id="UP000467236"/>
    </source>
</evidence>
<dbReference type="AlphaFoldDB" id="A0A7I7MSL7"/>
<evidence type="ECO:0000256" key="1">
    <source>
        <dbReference type="SAM" id="MobiDB-lite"/>
    </source>
</evidence>
<dbReference type="KEGG" id="mshj:MSHI_31640"/>
<dbReference type="RefSeq" id="WP_142271796.1">
    <property type="nucleotide sequence ID" value="NZ_AP022575.1"/>
</dbReference>
<feature type="compositionally biased region" description="Basic and acidic residues" evidence="1">
    <location>
        <begin position="70"/>
        <end position="87"/>
    </location>
</feature>
<accession>A0A7I7MSL7</accession>
<sequence>MALVAGDGGAIIDEDRFRIVRDTTSVCASDQVIAAILGTGEGAVEAGLRLMSIGVAWTDEAQATAPRDALTARKLDRGGGGGRDRGGGRGGINTPLIPGI</sequence>
<name>A0A7I7MSL7_9MYCO</name>
<dbReference type="Pfam" id="PF23717">
    <property type="entry name" value="DUF7159"/>
    <property type="match status" value="1"/>
</dbReference>
<evidence type="ECO:0000313" key="3">
    <source>
        <dbReference type="EMBL" id="BBX75258.1"/>
    </source>
</evidence>
<protein>
    <recommendedName>
        <fullName evidence="2">DUF7159 domain-containing protein</fullName>
    </recommendedName>
</protein>
<dbReference type="Proteomes" id="UP000467236">
    <property type="component" value="Chromosome"/>
</dbReference>
<keyword evidence="4" id="KW-1185">Reference proteome</keyword>
<dbReference type="EMBL" id="AP022575">
    <property type="protein sequence ID" value="BBX75258.1"/>
    <property type="molecule type" value="Genomic_DNA"/>
</dbReference>
<reference evidence="3 4" key="1">
    <citation type="journal article" date="2019" name="Emerg. Microbes Infect.">
        <title>Comprehensive subspecies identification of 175 nontuberculous mycobacteria species based on 7547 genomic profiles.</title>
        <authorList>
            <person name="Matsumoto Y."/>
            <person name="Kinjo T."/>
            <person name="Motooka D."/>
            <person name="Nabeya D."/>
            <person name="Jung N."/>
            <person name="Uechi K."/>
            <person name="Horii T."/>
            <person name="Iida T."/>
            <person name="Fujita J."/>
            <person name="Nakamura S."/>
        </authorList>
    </citation>
    <scope>NUCLEOTIDE SEQUENCE [LARGE SCALE GENOMIC DNA]</scope>
    <source>
        <strain evidence="3 4">JCM 14233</strain>
    </source>
</reference>
<dbReference type="InterPro" id="IPR055583">
    <property type="entry name" value="DUF7159"/>
</dbReference>